<comment type="subunit">
    <text evidence="3">Homodimer.</text>
</comment>
<dbReference type="InterPro" id="IPR009012">
    <property type="entry name" value="GrpE_head"/>
</dbReference>
<dbReference type="SUPFAM" id="SSF51064">
    <property type="entry name" value="Head domain of nucleotide exchange factor GrpE"/>
    <property type="match status" value="1"/>
</dbReference>
<dbReference type="OrthoDB" id="9812586at2"/>
<dbReference type="HAMAP" id="MF_01151">
    <property type="entry name" value="GrpE"/>
    <property type="match status" value="1"/>
</dbReference>
<keyword evidence="3" id="KW-0963">Cytoplasm</keyword>
<dbReference type="PRINTS" id="PR00773">
    <property type="entry name" value="GRPEPROTEIN"/>
</dbReference>
<evidence type="ECO:0000256" key="2">
    <source>
        <dbReference type="ARBA" id="ARBA00023186"/>
    </source>
</evidence>
<evidence type="ECO:0000256" key="6">
    <source>
        <dbReference type="SAM" id="MobiDB-lite"/>
    </source>
</evidence>
<comment type="function">
    <text evidence="3 4">Participates actively in the response to hyperosmotic and heat shock by preventing the aggregation of stress-denatured proteins, in association with DnaK and GrpE. It is the nucleotide exchange factor for DnaK and may function as a thermosensor. Unfolded proteins bind initially to DnaJ; upon interaction with the DnaJ-bound protein, DnaK hydrolyzes its bound ATP, resulting in the formation of a stable complex. GrpE releases ADP from DnaK; ATP binding to DnaK triggers the release of the substrate protein, thus completing the reaction cycle. Several rounds of ATP-dependent interactions between DnaJ, DnaK and GrpE are required for fully efficient folding.</text>
</comment>
<accession>A0A345UL69</accession>
<keyword evidence="3 4" id="KW-0346">Stress response</keyword>
<evidence type="ECO:0000313" key="8">
    <source>
        <dbReference type="Proteomes" id="UP000254808"/>
    </source>
</evidence>
<dbReference type="Pfam" id="PF01025">
    <property type="entry name" value="GrpE"/>
    <property type="match status" value="1"/>
</dbReference>
<comment type="subcellular location">
    <subcellularLocation>
        <location evidence="3">Cytoplasm</location>
    </subcellularLocation>
</comment>
<dbReference type="PANTHER" id="PTHR21237:SF23">
    <property type="entry name" value="GRPE PROTEIN HOMOLOG, MITOCHONDRIAL"/>
    <property type="match status" value="1"/>
</dbReference>
<dbReference type="CDD" id="cd00446">
    <property type="entry name" value="GrpE"/>
    <property type="match status" value="1"/>
</dbReference>
<dbReference type="InterPro" id="IPR000740">
    <property type="entry name" value="GrpE"/>
</dbReference>
<evidence type="ECO:0000256" key="1">
    <source>
        <dbReference type="ARBA" id="ARBA00009054"/>
    </source>
</evidence>
<name>A0A345UL69_9BACT</name>
<organism evidence="7 8">
    <name type="scientific">Cyclonatronum proteinivorum</name>
    <dbReference type="NCBI Taxonomy" id="1457365"/>
    <lineage>
        <taxon>Bacteria</taxon>
        <taxon>Pseudomonadati</taxon>
        <taxon>Balneolota</taxon>
        <taxon>Balneolia</taxon>
        <taxon>Balneolales</taxon>
        <taxon>Cyclonatronaceae</taxon>
        <taxon>Cyclonatronum</taxon>
    </lineage>
</organism>
<gene>
    <name evidence="3" type="primary">grpE</name>
    <name evidence="7" type="ORF">CYPRO_1971</name>
</gene>
<dbReference type="PROSITE" id="PS01071">
    <property type="entry name" value="GRPE"/>
    <property type="match status" value="1"/>
</dbReference>
<dbReference type="GO" id="GO:0006457">
    <property type="term" value="P:protein folding"/>
    <property type="evidence" value="ECO:0007669"/>
    <property type="project" value="InterPro"/>
</dbReference>
<dbReference type="KEGG" id="cprv:CYPRO_1971"/>
<dbReference type="Gene3D" id="3.90.20.20">
    <property type="match status" value="1"/>
</dbReference>
<dbReference type="GO" id="GO:0042803">
    <property type="term" value="F:protein homodimerization activity"/>
    <property type="evidence" value="ECO:0007669"/>
    <property type="project" value="InterPro"/>
</dbReference>
<evidence type="ECO:0000313" key="7">
    <source>
        <dbReference type="EMBL" id="AXJ01221.1"/>
    </source>
</evidence>
<evidence type="ECO:0000256" key="3">
    <source>
        <dbReference type="HAMAP-Rule" id="MF_01151"/>
    </source>
</evidence>
<dbReference type="GO" id="GO:0051087">
    <property type="term" value="F:protein-folding chaperone binding"/>
    <property type="evidence" value="ECO:0007669"/>
    <property type="project" value="InterPro"/>
</dbReference>
<dbReference type="Gene3D" id="2.30.22.10">
    <property type="entry name" value="Head domain of nucleotide exchange factor GrpE"/>
    <property type="match status" value="1"/>
</dbReference>
<evidence type="ECO:0000256" key="5">
    <source>
        <dbReference type="RuleBase" id="RU004478"/>
    </source>
</evidence>
<dbReference type="AlphaFoldDB" id="A0A345UL69"/>
<keyword evidence="8" id="KW-1185">Reference proteome</keyword>
<dbReference type="Proteomes" id="UP000254808">
    <property type="component" value="Chromosome"/>
</dbReference>
<comment type="similarity">
    <text evidence="1 3 5">Belongs to the GrpE family.</text>
</comment>
<dbReference type="GO" id="GO:0000774">
    <property type="term" value="F:adenyl-nucleotide exchange factor activity"/>
    <property type="evidence" value="ECO:0007669"/>
    <property type="project" value="InterPro"/>
</dbReference>
<dbReference type="PANTHER" id="PTHR21237">
    <property type="entry name" value="GRPE PROTEIN"/>
    <property type="match status" value="1"/>
</dbReference>
<dbReference type="EMBL" id="CP027806">
    <property type="protein sequence ID" value="AXJ01221.1"/>
    <property type="molecule type" value="Genomic_DNA"/>
</dbReference>
<keyword evidence="2 3" id="KW-0143">Chaperone</keyword>
<sequence>MKFAELWQKLNSRFKSGFLSSTGYLQNPTMNTENKTGLEPEQEQQQTSAEATETLAQEADTAGADHSEEMTSEDSDEVSALQAEVEQLKAQLAQKEDQILRKIAEFDNMKRRTQRERIQLFDDAKMKAVADLLPVYDDLGRSLQNVPEDTNAAFADGVKMVHNKFSSVLEKMGVEPIDETGIPFNVELHDALMRQPAPDENTESNTVLQVLETGYKLGEKVIRHAKVIVSQ</sequence>
<dbReference type="GO" id="GO:0051082">
    <property type="term" value="F:unfolded protein binding"/>
    <property type="evidence" value="ECO:0007669"/>
    <property type="project" value="TreeGrafter"/>
</dbReference>
<feature type="region of interest" description="Disordered" evidence="6">
    <location>
        <begin position="20"/>
        <end position="77"/>
    </location>
</feature>
<reference evidence="7 8" key="1">
    <citation type="submission" date="2018-03" db="EMBL/GenBank/DDBJ databases">
        <title>Phenotypic and genomic properties of Cyclonatronum proteinivorum gen. nov., sp. nov., a haloalkaliphilic bacteroidete from soda lakes possessing Na+-translocating rhodopsin.</title>
        <authorList>
            <person name="Toshchakov S.V."/>
            <person name="Korzhenkov A."/>
            <person name="Samarov N.I."/>
            <person name="Kublanov I.V."/>
            <person name="Muntyan M.S."/>
            <person name="Sorokin D.Y."/>
        </authorList>
    </citation>
    <scope>NUCLEOTIDE SEQUENCE [LARGE SCALE GENOMIC DNA]</scope>
    <source>
        <strain evidence="7 8">Omega</strain>
    </source>
</reference>
<protein>
    <recommendedName>
        <fullName evidence="3 4">Protein GrpE</fullName>
    </recommendedName>
    <alternativeName>
        <fullName evidence="3">HSP-70 cofactor</fullName>
    </alternativeName>
</protein>
<proteinExistence type="inferred from homology"/>
<dbReference type="InterPro" id="IPR013805">
    <property type="entry name" value="GrpE_CC"/>
</dbReference>
<evidence type="ECO:0000256" key="4">
    <source>
        <dbReference type="RuleBase" id="RU000639"/>
    </source>
</evidence>
<dbReference type="GO" id="GO:0005737">
    <property type="term" value="C:cytoplasm"/>
    <property type="evidence" value="ECO:0007669"/>
    <property type="project" value="UniProtKB-SubCell"/>
</dbReference>
<feature type="compositionally biased region" description="Polar residues" evidence="6">
    <location>
        <begin position="20"/>
        <end position="35"/>
    </location>
</feature>
<feature type="compositionally biased region" description="Low complexity" evidence="6">
    <location>
        <begin position="43"/>
        <end position="62"/>
    </location>
</feature>
<dbReference type="SUPFAM" id="SSF58014">
    <property type="entry name" value="Coiled-coil domain of nucleotide exchange factor GrpE"/>
    <property type="match status" value="1"/>
</dbReference>